<organism evidence="1">
    <name type="scientific">uncultured virus</name>
    <dbReference type="NCBI Taxonomy" id="340016"/>
    <lineage>
        <taxon>Viruses</taxon>
        <taxon>environmental samples</taxon>
    </lineage>
</organism>
<evidence type="ECO:0000313" key="1">
    <source>
        <dbReference type="EMBL" id="ADE29315.1"/>
    </source>
</evidence>
<reference evidence="1" key="1">
    <citation type="journal article" date="2010" name="Environ. Microbiol.">
        <title>The metavirome of a hypersaline environment.</title>
        <authorList>
            <person name="Santos F."/>
            <person name="Yarza P."/>
            <person name="Parro V."/>
            <person name="Briones C."/>
            <person name="Anton J."/>
        </authorList>
    </citation>
    <scope>NUCLEOTIDE SEQUENCE</scope>
</reference>
<name>D5L2Q6_9VIRU</name>
<sequence>MGRYLSSGGFHDRSNDTGYVSIGWVSIRCMVDDTFNDTIRMTDNEKEHEQPRHGVAHLDDWQGLRLYDRLRDDSV</sequence>
<protein>
    <submittedName>
        <fullName evidence="1">Uncharacterized protein</fullName>
    </submittedName>
</protein>
<accession>D5L2Q6</accession>
<proteinExistence type="predicted"/>
<dbReference type="EMBL" id="GU735389">
    <property type="protein sequence ID" value="ADE29315.1"/>
    <property type="molecule type" value="Genomic_DNA"/>
</dbReference>